<dbReference type="Proteomes" id="UP001234880">
    <property type="component" value="Unassembled WGS sequence"/>
</dbReference>
<protein>
    <submittedName>
        <fullName evidence="1">Uncharacterized protein</fullName>
    </submittedName>
</protein>
<sequence length="255" mass="28679">MSTVVSAYEDLQDAAELVRYGCRPRLRPLADARYRDLLQRYRMEKAFRDQVEAIIQGLGVEVIAAHPQEGLVLHAQDGGLFTYRLKDDLRRSPEQRLMLGLVHVAIAARVYPTEHDLEDESVKRVSVGEVDDFLRHLVEQLREASKGEDGLPVPDATVDAVWRLYARRPGGRPTAGGRSVTHQSTQSVIREVLEWLVHQGMAIPAPEFGAGNYRLLHRFRLQVSEAAALPAFETLRDIRRAQTAAAPSHNDTEEM</sequence>
<dbReference type="EMBL" id="JAURUE010000001">
    <property type="protein sequence ID" value="MDP9612880.1"/>
    <property type="molecule type" value="Genomic_DNA"/>
</dbReference>
<organism evidence="1 2">
    <name type="scientific">Streptomyces demainii</name>
    <dbReference type="NCBI Taxonomy" id="588122"/>
    <lineage>
        <taxon>Bacteria</taxon>
        <taxon>Bacillati</taxon>
        <taxon>Actinomycetota</taxon>
        <taxon>Actinomycetes</taxon>
        <taxon>Kitasatosporales</taxon>
        <taxon>Streptomycetaceae</taxon>
        <taxon>Streptomyces</taxon>
    </lineage>
</organism>
<proteinExistence type="predicted"/>
<accession>A0ABT9KWR7</accession>
<evidence type="ECO:0000313" key="1">
    <source>
        <dbReference type="EMBL" id="MDP9612880.1"/>
    </source>
</evidence>
<dbReference type="RefSeq" id="WP_307111237.1">
    <property type="nucleotide sequence ID" value="NZ_JAURUE010000001.1"/>
</dbReference>
<keyword evidence="2" id="KW-1185">Reference proteome</keyword>
<name>A0ABT9KWR7_9ACTN</name>
<reference evidence="1 2" key="1">
    <citation type="submission" date="2023-07" db="EMBL/GenBank/DDBJ databases">
        <title>Sequencing the genomes of 1000 actinobacteria strains.</title>
        <authorList>
            <person name="Klenk H.-P."/>
        </authorList>
    </citation>
    <scope>NUCLEOTIDE SEQUENCE [LARGE SCALE GENOMIC DNA]</scope>
    <source>
        <strain evidence="1 2">DSM 41600</strain>
    </source>
</reference>
<gene>
    <name evidence="1" type="ORF">JOF35_005157</name>
</gene>
<evidence type="ECO:0000313" key="2">
    <source>
        <dbReference type="Proteomes" id="UP001234880"/>
    </source>
</evidence>
<comment type="caution">
    <text evidence="1">The sequence shown here is derived from an EMBL/GenBank/DDBJ whole genome shotgun (WGS) entry which is preliminary data.</text>
</comment>